<keyword evidence="1" id="KW-1133">Transmembrane helix</keyword>
<reference evidence="2" key="1">
    <citation type="submission" date="2021-04" db="EMBL/GenBank/DDBJ databases">
        <title>Phylogenetic analysis of Acidobacteriaceae.</title>
        <authorList>
            <person name="Qiu L."/>
            <person name="Zhang Q."/>
        </authorList>
    </citation>
    <scope>NUCLEOTIDE SEQUENCE</scope>
    <source>
        <strain evidence="2">DSM 25168</strain>
    </source>
</reference>
<keyword evidence="1" id="KW-0472">Membrane</keyword>
<evidence type="ECO:0000313" key="2">
    <source>
        <dbReference type="EMBL" id="UWZ85111.1"/>
    </source>
</evidence>
<name>A0A9J7BRA3_9BACT</name>
<dbReference type="EMBL" id="CP093313">
    <property type="protein sequence ID" value="UWZ85111.1"/>
    <property type="molecule type" value="Genomic_DNA"/>
</dbReference>
<organism evidence="2 3">
    <name type="scientific">Occallatibacter riparius</name>
    <dbReference type="NCBI Taxonomy" id="1002689"/>
    <lineage>
        <taxon>Bacteria</taxon>
        <taxon>Pseudomonadati</taxon>
        <taxon>Acidobacteriota</taxon>
        <taxon>Terriglobia</taxon>
        <taxon>Terriglobales</taxon>
        <taxon>Acidobacteriaceae</taxon>
        <taxon>Occallatibacter</taxon>
    </lineage>
</organism>
<feature type="transmembrane region" description="Helical" evidence="1">
    <location>
        <begin position="91"/>
        <end position="113"/>
    </location>
</feature>
<feature type="transmembrane region" description="Helical" evidence="1">
    <location>
        <begin position="152"/>
        <end position="171"/>
    </location>
</feature>
<keyword evidence="1" id="KW-0812">Transmembrane</keyword>
<dbReference type="RefSeq" id="WP_260794625.1">
    <property type="nucleotide sequence ID" value="NZ_CP093313.1"/>
</dbReference>
<dbReference type="SUPFAM" id="SSF56317">
    <property type="entry name" value="Carbon-nitrogen hydrolase"/>
    <property type="match status" value="1"/>
</dbReference>
<gene>
    <name evidence="2" type="ORF">MOP44_04005</name>
</gene>
<proteinExistence type="predicted"/>
<protein>
    <recommendedName>
        <fullName evidence="4">Conjugal transfer protein TraB</fullName>
    </recommendedName>
</protein>
<feature type="transmembrane region" description="Helical" evidence="1">
    <location>
        <begin position="120"/>
        <end position="140"/>
    </location>
</feature>
<feature type="transmembrane region" description="Helical" evidence="1">
    <location>
        <begin position="67"/>
        <end position="85"/>
    </location>
</feature>
<dbReference type="AlphaFoldDB" id="A0A9J7BRA3"/>
<dbReference type="KEGG" id="orp:MOP44_04005"/>
<accession>A0A9J7BRA3</accession>
<sequence>MFPFKNNHTLSLSIGSHAASRAVMLFAAAALIGFLGWSGVARLSWISLLYPFLYLQSRSRLESLSAVFYYAGATWSVIPGSAVFFGTNASFALPLLLFLGCITLGGFPWILLYNRRLTEVSAIAALVVLALPPLSFVTVAHPLISAGQWFPATRWFGILLPLLAILLYRWFGQRYTAGVLLASFLVTHVRWIPPTADPHVAAIDTHFGGTAFVPLSPSVLYQQERLIQNESLKHPDAVVLFPETIVPAWSRMTDTHWSGTFRALEQQHTTLLLGTTVPVPATEGSRNILLARGFGPHFAYVQRIPVPLAMWHFGGSDGFPLMLRYPPTIRVLNQHAAVLMCYEQLLVWPAMQSLARNPDMLLAPSNDYWASKTPIPAIQHEAARDWADLWDIPLYEARNE</sequence>
<evidence type="ECO:0008006" key="4">
    <source>
        <dbReference type="Google" id="ProtNLM"/>
    </source>
</evidence>
<feature type="transmembrane region" description="Helical" evidence="1">
    <location>
        <begin position="22"/>
        <end position="55"/>
    </location>
</feature>
<evidence type="ECO:0000256" key="1">
    <source>
        <dbReference type="SAM" id="Phobius"/>
    </source>
</evidence>
<evidence type="ECO:0000313" key="3">
    <source>
        <dbReference type="Proteomes" id="UP001059380"/>
    </source>
</evidence>
<keyword evidence="3" id="KW-1185">Reference proteome</keyword>
<dbReference type="InterPro" id="IPR036526">
    <property type="entry name" value="C-N_Hydrolase_sf"/>
</dbReference>
<dbReference type="Proteomes" id="UP001059380">
    <property type="component" value="Chromosome"/>
</dbReference>